<gene>
    <name evidence="1" type="ORF">NOXIFER_174</name>
</gene>
<dbReference type="Proteomes" id="UP000224829">
    <property type="component" value="Segment"/>
</dbReference>
<reference evidence="1 2" key="1">
    <citation type="submission" date="2017-05" db="EMBL/GenBank/DDBJ databases">
        <authorList>
            <person name="Song R."/>
            <person name="Chenine A.L."/>
            <person name="Ruprecht R.M."/>
        </authorList>
    </citation>
    <scope>NUCLEOTIDE SEQUENCE [LARGE SCALE GENOMIC DNA]</scope>
</reference>
<evidence type="ECO:0000313" key="2">
    <source>
        <dbReference type="Proteomes" id="UP000224829"/>
    </source>
</evidence>
<dbReference type="InterPro" id="IPR055618">
    <property type="entry name" value="DUF7194"/>
</dbReference>
<name>A0A1Y0SZX7_9CAUD</name>
<dbReference type="EMBL" id="MF063068">
    <property type="protein sequence ID" value="ARV77343.1"/>
    <property type="molecule type" value="Genomic_DNA"/>
</dbReference>
<dbReference type="Pfam" id="PF23824">
    <property type="entry name" value="DUF7194"/>
    <property type="match status" value="1"/>
</dbReference>
<sequence length="204" mass="22192">MALNVPPPGTRGLYSLKAPFTTVPNQLYSCGAIRFFKDLQNQGINVYEKYYQPLNLTESDYSRDLAAGVAIISLLSDSQAPVYVPSSYILAYPGLTSYNYQYVVLSIALGALPDSLDLTFLKTQLATTASEVVGVLPTVFENIAPATGVVTPEQHDAMEAARQAAISNRTTDRALYLVERDKRIALEAKLAALEQLVIDKGLLT</sequence>
<organism evidence="1 2">
    <name type="scientific">Pseudomonas phage Noxifer</name>
    <dbReference type="NCBI Taxonomy" id="2006684"/>
    <lineage>
        <taxon>Viruses</taxon>
        <taxon>Duplodnaviria</taxon>
        <taxon>Heunggongvirae</taxon>
        <taxon>Uroviricota</taxon>
        <taxon>Caudoviricetes</taxon>
        <taxon>Chimalliviridae</taxon>
        <taxon>Noxifervirus</taxon>
        <taxon>Noxifervirus noxifer</taxon>
    </lineage>
</organism>
<proteinExistence type="predicted"/>
<dbReference type="OrthoDB" id="17733at10239"/>
<evidence type="ECO:0000313" key="1">
    <source>
        <dbReference type="EMBL" id="ARV77343.1"/>
    </source>
</evidence>
<protein>
    <submittedName>
        <fullName evidence="1">Uncharacterized protein</fullName>
    </submittedName>
</protein>
<keyword evidence="2" id="KW-1185">Reference proteome</keyword>
<accession>A0A1Y0SZX7</accession>